<dbReference type="Proteomes" id="UP000257109">
    <property type="component" value="Unassembled WGS sequence"/>
</dbReference>
<sequence>VVRTQAPTTRNYDVISFLDHQGISFKELRKCKLPPTTNYDVGSPSWGVLRLTPLLSAMKVINLGYRPSCSPIDPV</sequence>
<protein>
    <submittedName>
        <fullName evidence="1">Uncharacterized protein</fullName>
    </submittedName>
</protein>
<comment type="caution">
    <text evidence="1">The sequence shown here is derived from an EMBL/GenBank/DDBJ whole genome shotgun (WGS) entry which is preliminary data.</text>
</comment>
<dbReference type="OrthoDB" id="1732626at2759"/>
<name>A0A371E3A5_MUCPR</name>
<accession>A0A371E3A5</accession>
<organism evidence="1 2">
    <name type="scientific">Mucuna pruriens</name>
    <name type="common">Velvet bean</name>
    <name type="synonym">Dolichos pruriens</name>
    <dbReference type="NCBI Taxonomy" id="157652"/>
    <lineage>
        <taxon>Eukaryota</taxon>
        <taxon>Viridiplantae</taxon>
        <taxon>Streptophyta</taxon>
        <taxon>Embryophyta</taxon>
        <taxon>Tracheophyta</taxon>
        <taxon>Spermatophyta</taxon>
        <taxon>Magnoliopsida</taxon>
        <taxon>eudicotyledons</taxon>
        <taxon>Gunneridae</taxon>
        <taxon>Pentapetalae</taxon>
        <taxon>rosids</taxon>
        <taxon>fabids</taxon>
        <taxon>Fabales</taxon>
        <taxon>Fabaceae</taxon>
        <taxon>Papilionoideae</taxon>
        <taxon>50 kb inversion clade</taxon>
        <taxon>NPAAA clade</taxon>
        <taxon>indigoferoid/millettioid clade</taxon>
        <taxon>Phaseoleae</taxon>
        <taxon>Mucuna</taxon>
    </lineage>
</organism>
<evidence type="ECO:0000313" key="2">
    <source>
        <dbReference type="Proteomes" id="UP000257109"/>
    </source>
</evidence>
<reference evidence="1" key="1">
    <citation type="submission" date="2018-05" db="EMBL/GenBank/DDBJ databases">
        <title>Draft genome of Mucuna pruriens seed.</title>
        <authorList>
            <person name="Nnadi N.E."/>
            <person name="Vos R."/>
            <person name="Hasami M.H."/>
            <person name="Devisetty U.K."/>
            <person name="Aguiy J.C."/>
        </authorList>
    </citation>
    <scope>NUCLEOTIDE SEQUENCE [LARGE SCALE GENOMIC DNA]</scope>
    <source>
        <strain evidence="1">JCA_2017</strain>
    </source>
</reference>
<gene>
    <name evidence="1" type="ORF">CR513_61335</name>
</gene>
<feature type="non-terminal residue" evidence="1">
    <location>
        <position position="1"/>
    </location>
</feature>
<proteinExistence type="predicted"/>
<evidence type="ECO:0000313" key="1">
    <source>
        <dbReference type="EMBL" id="RDX60520.1"/>
    </source>
</evidence>
<dbReference type="EMBL" id="QJKJ01016810">
    <property type="protein sequence ID" value="RDX60520.1"/>
    <property type="molecule type" value="Genomic_DNA"/>
</dbReference>
<dbReference type="AlphaFoldDB" id="A0A371E3A5"/>
<feature type="non-terminal residue" evidence="1">
    <location>
        <position position="75"/>
    </location>
</feature>
<keyword evidence="2" id="KW-1185">Reference proteome</keyword>